<evidence type="ECO:0000256" key="1">
    <source>
        <dbReference type="SAM" id="Coils"/>
    </source>
</evidence>
<sequence length="926" mass="103302">MATSAEEGETCEVQADDEEEKRQSPQQESSQEEGASAKTPQDQDEVDSLAGEEDTNPPKDNIPASDLQTAAEIAQGPISDGITQNADDPPDNDENPSILRDAPSPTTTPRVNAPLMQSRTTVAAKGEADDEISRSHSLEEDSIDGTTPSSGRNSRGSDGLERRSSIVSKTEIVTSPGGTKTVKVGLKGQPAVPQQQEPAPMWNPHDDDPVFPGGTVPSVEADEDEAALAAALAADMEREMELEERKHKSTASIPKSMPRKGPDAKRKSPEWSEHEVLHDSGPTGTDPLAEKDRQIESLQAQLMDALRGEVGVVDGLDAGVAGPDKRDAKIVALAKKNRSLNLALERQKTRIAQLEAEASETRKVQARGQAKSKIRREIAQNQSNSEEEALSQQRLREARESAHQEYAERLADVEHRCDQMRQKCLRATNEAKRLKRVLTREVGDGPQLEKVLEEVASGSTIDEENSGWRGRAQKIVLLKDKLKRAQAQLAHLHQQQQHEHQAHDPELTGSFVAGSPMGFGAAGSGISSSVAFGREDDVDARAARDIRTIEQERRHAMEKLAHEYEHVESSLAEAKRTIHAVRARGKVLEGENKRFKEQLKVLLKKTSNDDTLVDALRRELDRVKRELNSCRESSRAREESSRTNVEFEELKQHAMNQAAQIERQGQLLVKMRTEMERVKATASRDIVQKAHEELDNQGHAVNSKLLKVENDRLGELVDLFKQKLERAVVDREAALGKCKKLERAKVELERRLGNIHAGGRKRQPMADQLSELRDQLALQVEETRVARASASQAISQKNEEIRILREMGVQVKEAYERAIEDMKVQVQQTALEAQRRIQSSDCHVDEALLSQLTKDNEYLRGELFDMRDRKLSPTRSSPTFRAQQHSHHQQLKRIAYTCCHGIEAWAQELKQCLDELFVVHLLQRKT</sequence>
<name>A0A2R5GQR4_9STRA</name>
<dbReference type="PANTHER" id="PTHR31935:SF1">
    <property type="entry name" value="COILED-COIL DOMAIN-CONTAINING PROTEIN 13"/>
    <property type="match status" value="1"/>
</dbReference>
<feature type="compositionally biased region" description="Polar residues" evidence="2">
    <location>
        <begin position="104"/>
        <end position="121"/>
    </location>
</feature>
<feature type="coiled-coil region" evidence="1">
    <location>
        <begin position="613"/>
        <end position="664"/>
    </location>
</feature>
<feature type="compositionally biased region" description="Low complexity" evidence="2">
    <location>
        <begin position="177"/>
        <end position="200"/>
    </location>
</feature>
<dbReference type="Proteomes" id="UP000241890">
    <property type="component" value="Unassembled WGS sequence"/>
</dbReference>
<feature type="region of interest" description="Disordered" evidence="2">
    <location>
        <begin position="357"/>
        <end position="400"/>
    </location>
</feature>
<feature type="region of interest" description="Disordered" evidence="2">
    <location>
        <begin position="1"/>
        <end position="218"/>
    </location>
</feature>
<evidence type="ECO:0000313" key="3">
    <source>
        <dbReference type="EMBL" id="GBG32945.1"/>
    </source>
</evidence>
<evidence type="ECO:0000256" key="2">
    <source>
        <dbReference type="SAM" id="MobiDB-lite"/>
    </source>
</evidence>
<reference evidence="3 4" key="1">
    <citation type="submission" date="2017-12" db="EMBL/GenBank/DDBJ databases">
        <title>Sequencing, de novo assembly and annotation of complete genome of a new Thraustochytrid species, strain FCC1311.</title>
        <authorList>
            <person name="Sedici K."/>
            <person name="Godart F."/>
            <person name="Aiese Cigliano R."/>
            <person name="Sanseverino W."/>
            <person name="Barakat M."/>
            <person name="Ortet P."/>
            <person name="Marechal E."/>
            <person name="Cagnac O."/>
            <person name="Amato A."/>
        </authorList>
    </citation>
    <scope>NUCLEOTIDE SEQUENCE [LARGE SCALE GENOMIC DNA]</scope>
</reference>
<keyword evidence="4" id="KW-1185">Reference proteome</keyword>
<feature type="region of interest" description="Disordered" evidence="2">
    <location>
        <begin position="237"/>
        <end position="288"/>
    </location>
</feature>
<organism evidence="3 4">
    <name type="scientific">Hondaea fermentalgiana</name>
    <dbReference type="NCBI Taxonomy" id="2315210"/>
    <lineage>
        <taxon>Eukaryota</taxon>
        <taxon>Sar</taxon>
        <taxon>Stramenopiles</taxon>
        <taxon>Bigyra</taxon>
        <taxon>Labyrinthulomycetes</taxon>
        <taxon>Thraustochytrida</taxon>
        <taxon>Thraustochytriidae</taxon>
        <taxon>Hondaea</taxon>
    </lineage>
</organism>
<feature type="compositionally biased region" description="Acidic residues" evidence="2">
    <location>
        <begin position="42"/>
        <end position="55"/>
    </location>
</feature>
<feature type="compositionally biased region" description="Polar residues" evidence="2">
    <location>
        <begin position="144"/>
        <end position="156"/>
    </location>
</feature>
<evidence type="ECO:0000313" key="4">
    <source>
        <dbReference type="Proteomes" id="UP000241890"/>
    </source>
</evidence>
<dbReference type="EMBL" id="BEYU01000136">
    <property type="protein sequence ID" value="GBG32945.1"/>
    <property type="molecule type" value="Genomic_DNA"/>
</dbReference>
<keyword evidence="1" id="KW-0175">Coiled coil</keyword>
<dbReference type="InterPro" id="IPR038929">
    <property type="entry name" value="CCDC13"/>
</dbReference>
<dbReference type="InParanoid" id="A0A2R5GQR4"/>
<feature type="compositionally biased region" description="Basic and acidic residues" evidence="2">
    <location>
        <begin position="260"/>
        <end position="278"/>
    </location>
</feature>
<dbReference type="AlphaFoldDB" id="A0A2R5GQR4"/>
<accession>A0A2R5GQR4</accession>
<feature type="compositionally biased region" description="Basic and acidic residues" evidence="2">
    <location>
        <begin position="237"/>
        <end position="246"/>
    </location>
</feature>
<feature type="compositionally biased region" description="Acidic residues" evidence="2">
    <location>
        <begin position="1"/>
        <end position="19"/>
    </location>
</feature>
<comment type="caution">
    <text evidence="3">The sequence shown here is derived from an EMBL/GenBank/DDBJ whole genome shotgun (WGS) entry which is preliminary data.</text>
</comment>
<feature type="coiled-coil region" evidence="1">
    <location>
        <begin position="403"/>
        <end position="437"/>
    </location>
</feature>
<protein>
    <submittedName>
        <fullName evidence="3">Coiled-coil domain-containing protein 13</fullName>
    </submittedName>
</protein>
<feature type="compositionally biased region" description="Low complexity" evidence="2">
    <location>
        <begin position="24"/>
        <end position="36"/>
    </location>
</feature>
<proteinExistence type="predicted"/>
<dbReference type="PANTHER" id="PTHR31935">
    <property type="entry name" value="COILED-COIL DOMAIN-CONTAINING PROTEIN 13"/>
    <property type="match status" value="1"/>
</dbReference>
<gene>
    <name evidence="3" type="ORF">FCC1311_091712</name>
</gene>
<dbReference type="OrthoDB" id="10258312at2759"/>